<dbReference type="Proteomes" id="UP000219072">
    <property type="component" value="Unassembled WGS sequence"/>
</dbReference>
<dbReference type="EMBL" id="OCNE01000003">
    <property type="protein sequence ID" value="SOD61618.1"/>
    <property type="molecule type" value="Genomic_DNA"/>
</dbReference>
<dbReference type="InterPro" id="IPR004839">
    <property type="entry name" value="Aminotransferase_I/II_large"/>
</dbReference>
<comment type="cofactor">
    <cofactor evidence="1 6">
        <name>pyridoxal 5'-phosphate</name>
        <dbReference type="ChEBI" id="CHEBI:597326"/>
    </cofactor>
</comment>
<evidence type="ECO:0000256" key="4">
    <source>
        <dbReference type="ARBA" id="ARBA00022679"/>
    </source>
</evidence>
<dbReference type="SUPFAM" id="SSF53383">
    <property type="entry name" value="PLP-dependent transferases"/>
    <property type="match status" value="1"/>
</dbReference>
<sequence length="433" mass="46173">MTTVVEPTPAGPSPRPRVLPMSPNLALNQRVDERRAAGEDILHLGFGESRLPAFDGLVDRLVAGARRNAYGAVQGDATTREAVAGYFTRRRLPTDPGQVVVAPGSKPLLMALNLVLPGDLVIPRPAWNTYAPQAALAGKHCVSVPIPAQAGGVPDPALLRETLRAERRAGRDPRTVVLTLPDNPTGTLAPPALVRELCALAEEEDLTLVSDEIYRDVVHDPATPFLSPCEVVPHRTVVTSGLSKSLAVGGWRIGAARFPADERGLALRANVLSVASEMWSTLAAPMQEVARYAFSEPPELRAHLANSARLHGVVARAVHGVLTAAGADCRPPTGAFYVYPDFEPLRPVLTAKGVTDSPSLARELLDASGLAVLAGHLLGDDPGALRFKAATSMLYGDTPPLQWESLRSDDPLALPHVAEKLRRIEEGVRRLVS</sequence>
<dbReference type="InterPro" id="IPR015421">
    <property type="entry name" value="PyrdxlP-dep_Trfase_major"/>
</dbReference>
<keyword evidence="9" id="KW-1185">Reference proteome</keyword>
<dbReference type="EC" id="2.6.1.-" evidence="6"/>
<name>A0A286DSI4_9ACTN</name>
<evidence type="ECO:0000313" key="9">
    <source>
        <dbReference type="Proteomes" id="UP000219072"/>
    </source>
</evidence>
<evidence type="ECO:0000259" key="7">
    <source>
        <dbReference type="Pfam" id="PF00155"/>
    </source>
</evidence>
<dbReference type="GO" id="GO:0008483">
    <property type="term" value="F:transaminase activity"/>
    <property type="evidence" value="ECO:0007669"/>
    <property type="project" value="UniProtKB-KW"/>
</dbReference>
<evidence type="ECO:0000256" key="5">
    <source>
        <dbReference type="ARBA" id="ARBA00022898"/>
    </source>
</evidence>
<dbReference type="GO" id="GO:0030170">
    <property type="term" value="F:pyridoxal phosphate binding"/>
    <property type="evidence" value="ECO:0007669"/>
    <property type="project" value="InterPro"/>
</dbReference>
<feature type="domain" description="Aminotransferase class I/classII large" evidence="7">
    <location>
        <begin position="61"/>
        <end position="390"/>
    </location>
</feature>
<dbReference type="PANTHER" id="PTHR46383:SF1">
    <property type="entry name" value="ASPARTATE AMINOTRANSFERASE"/>
    <property type="match status" value="1"/>
</dbReference>
<organism evidence="8 9">
    <name type="scientific">Streptomyces zhaozhouensis</name>
    <dbReference type="NCBI Taxonomy" id="1300267"/>
    <lineage>
        <taxon>Bacteria</taxon>
        <taxon>Bacillati</taxon>
        <taxon>Actinomycetota</taxon>
        <taxon>Actinomycetes</taxon>
        <taxon>Kitasatosporales</taxon>
        <taxon>Streptomycetaceae</taxon>
        <taxon>Streptomyces</taxon>
    </lineage>
</organism>
<protein>
    <recommendedName>
        <fullName evidence="6">Aminotransferase</fullName>
        <ecNumber evidence="6">2.6.1.-</ecNumber>
    </recommendedName>
</protein>
<dbReference type="CDD" id="cd00609">
    <property type="entry name" value="AAT_like"/>
    <property type="match status" value="1"/>
</dbReference>
<reference evidence="8 9" key="1">
    <citation type="submission" date="2017-09" db="EMBL/GenBank/DDBJ databases">
        <authorList>
            <person name="Ehlers B."/>
            <person name="Leendertz F.H."/>
        </authorList>
    </citation>
    <scope>NUCLEOTIDE SEQUENCE [LARGE SCALE GENOMIC DNA]</scope>
    <source>
        <strain evidence="8 9">CGMCC 4.7095</strain>
    </source>
</reference>
<dbReference type="PANTHER" id="PTHR46383">
    <property type="entry name" value="ASPARTATE AMINOTRANSFERASE"/>
    <property type="match status" value="1"/>
</dbReference>
<dbReference type="RefSeq" id="WP_245880421.1">
    <property type="nucleotide sequence ID" value="NZ_OCNE01000003.1"/>
</dbReference>
<keyword evidence="3 6" id="KW-0032">Aminotransferase</keyword>
<dbReference type="InterPro" id="IPR015422">
    <property type="entry name" value="PyrdxlP-dep_Trfase_small"/>
</dbReference>
<evidence type="ECO:0000256" key="6">
    <source>
        <dbReference type="RuleBase" id="RU000481"/>
    </source>
</evidence>
<dbReference type="GO" id="GO:0006520">
    <property type="term" value="P:amino acid metabolic process"/>
    <property type="evidence" value="ECO:0007669"/>
    <property type="project" value="InterPro"/>
</dbReference>
<dbReference type="PROSITE" id="PS00105">
    <property type="entry name" value="AA_TRANSFER_CLASS_1"/>
    <property type="match status" value="1"/>
</dbReference>
<dbReference type="AlphaFoldDB" id="A0A286DSI4"/>
<evidence type="ECO:0000256" key="3">
    <source>
        <dbReference type="ARBA" id="ARBA00022576"/>
    </source>
</evidence>
<proteinExistence type="inferred from homology"/>
<dbReference type="InterPro" id="IPR004838">
    <property type="entry name" value="NHTrfase_class1_PyrdxlP-BS"/>
</dbReference>
<dbReference type="InterPro" id="IPR050596">
    <property type="entry name" value="AspAT/PAT-like"/>
</dbReference>
<dbReference type="Pfam" id="PF00155">
    <property type="entry name" value="Aminotran_1_2"/>
    <property type="match status" value="1"/>
</dbReference>
<accession>A0A286DSI4</accession>
<evidence type="ECO:0000256" key="2">
    <source>
        <dbReference type="ARBA" id="ARBA00007441"/>
    </source>
</evidence>
<dbReference type="Gene3D" id="3.90.1150.10">
    <property type="entry name" value="Aspartate Aminotransferase, domain 1"/>
    <property type="match status" value="1"/>
</dbReference>
<evidence type="ECO:0000313" key="8">
    <source>
        <dbReference type="EMBL" id="SOD61618.1"/>
    </source>
</evidence>
<gene>
    <name evidence="8" type="ORF">SAMN06297387_103270</name>
</gene>
<keyword evidence="5" id="KW-0663">Pyridoxal phosphate</keyword>
<comment type="similarity">
    <text evidence="2 6">Belongs to the class-I pyridoxal-phosphate-dependent aminotransferase family.</text>
</comment>
<evidence type="ECO:0000256" key="1">
    <source>
        <dbReference type="ARBA" id="ARBA00001933"/>
    </source>
</evidence>
<dbReference type="InterPro" id="IPR015424">
    <property type="entry name" value="PyrdxlP-dep_Trfase"/>
</dbReference>
<keyword evidence="4 6" id="KW-0808">Transferase</keyword>
<dbReference type="Gene3D" id="3.40.640.10">
    <property type="entry name" value="Type I PLP-dependent aspartate aminotransferase-like (Major domain)"/>
    <property type="match status" value="1"/>
</dbReference>